<evidence type="ECO:0000256" key="4">
    <source>
        <dbReference type="ARBA" id="ARBA00038302"/>
    </source>
</evidence>
<dbReference type="EMBL" id="JAGEOJ010000014">
    <property type="protein sequence ID" value="MBO2451844.1"/>
    <property type="molecule type" value="Genomic_DNA"/>
</dbReference>
<dbReference type="GO" id="GO:0004058">
    <property type="term" value="F:aromatic-L-amino-acid decarboxylase activity"/>
    <property type="evidence" value="ECO:0007669"/>
    <property type="project" value="UniProtKB-ARBA"/>
</dbReference>
<dbReference type="GO" id="GO:0030170">
    <property type="term" value="F:pyridoxal phosphate binding"/>
    <property type="evidence" value="ECO:0007669"/>
    <property type="project" value="InterPro"/>
</dbReference>
<dbReference type="Proteomes" id="UP000669179">
    <property type="component" value="Unassembled WGS sequence"/>
</dbReference>
<dbReference type="InterPro" id="IPR002129">
    <property type="entry name" value="PyrdxlP-dep_de-COase"/>
</dbReference>
<evidence type="ECO:0000256" key="1">
    <source>
        <dbReference type="ARBA" id="ARBA00001933"/>
    </source>
</evidence>
<keyword evidence="7" id="KW-0032">Aminotransferase</keyword>
<dbReference type="AlphaFoldDB" id="A0A939PL21"/>
<protein>
    <submittedName>
        <fullName evidence="7">Aspartate aminotransferase family protein</fullName>
    </submittedName>
</protein>
<sequence>MNGLPEAGRPVDELLGELARLREDDLPVRGGNVTAYVYDTGRPEVHEAAARAHLEMLEVNCLDPTAFPSIVALERQLVDAVAERLGGGTSSGIFTSGGTESIMLAVKAARDARAVDRPQVVAPSTAHPAFAKAVHYLGMELVSVAVDPVTFRVSPEAITAALTPNTVLVVVSAPSYAHGVIDPVAEVAAIAAEAGVPCHVDACVGGWVLPWLRENGRDVPPFDLSVDGVTSISCDLHKYGYAPKGASVVLFADEAMRRRAYFAAAGWPGYPVINTTVQSSRSGGPLGAAWATFQALGADGYRSLAAEAMRSAERLIAGVAEIPGLRVLGSPEAPLVAVTSDDPELSVFALADEARSRGWFFQVQLSHGHSPPNLHFTLTGVSAGRVEAMLATLNESAKAAREAGPPDVPAELTEALESLDLDAIDDAGFAGLLAAVGVELGGAEPEMAMVNAIMDGLPVETREALLVRFLSVLYSGRL</sequence>
<organism evidence="7 8">
    <name type="scientific">Actinomadura barringtoniae</name>
    <dbReference type="NCBI Taxonomy" id="1427535"/>
    <lineage>
        <taxon>Bacteria</taxon>
        <taxon>Bacillati</taxon>
        <taxon>Actinomycetota</taxon>
        <taxon>Actinomycetes</taxon>
        <taxon>Streptosporangiales</taxon>
        <taxon>Thermomonosporaceae</taxon>
        <taxon>Actinomadura</taxon>
    </lineage>
</organism>
<accession>A0A939PL21</accession>
<keyword evidence="7" id="KW-0808">Transferase</keyword>
<dbReference type="InterPro" id="IPR015422">
    <property type="entry name" value="PyrdxlP-dep_Trfase_small"/>
</dbReference>
<dbReference type="Gene3D" id="3.40.640.10">
    <property type="entry name" value="Type I PLP-dependent aspartate aminotransferase-like (Major domain)"/>
    <property type="match status" value="1"/>
</dbReference>
<dbReference type="Gene3D" id="3.90.1150.10">
    <property type="entry name" value="Aspartate Aminotransferase, domain 1"/>
    <property type="match status" value="1"/>
</dbReference>
<comment type="similarity">
    <text evidence="4">Belongs to the group II decarboxylase family. Sphingosine-1-phosphate lyase subfamily.</text>
</comment>
<evidence type="ECO:0000313" key="8">
    <source>
        <dbReference type="Proteomes" id="UP000669179"/>
    </source>
</evidence>
<dbReference type="SUPFAM" id="SSF53383">
    <property type="entry name" value="PLP-dependent transferases"/>
    <property type="match status" value="1"/>
</dbReference>
<dbReference type="InterPro" id="IPR015421">
    <property type="entry name" value="PyrdxlP-dep_Trfase_major"/>
</dbReference>
<keyword evidence="3 6" id="KW-0456">Lyase</keyword>
<name>A0A939PL21_9ACTN</name>
<dbReference type="GO" id="GO:0019752">
    <property type="term" value="P:carboxylic acid metabolic process"/>
    <property type="evidence" value="ECO:0007669"/>
    <property type="project" value="InterPro"/>
</dbReference>
<feature type="modified residue" description="N6-(pyridoxal phosphate)lysine" evidence="5">
    <location>
        <position position="238"/>
    </location>
</feature>
<evidence type="ECO:0000256" key="3">
    <source>
        <dbReference type="ARBA" id="ARBA00023239"/>
    </source>
</evidence>
<proteinExistence type="inferred from homology"/>
<gene>
    <name evidence="7" type="ORF">J4573_32485</name>
</gene>
<dbReference type="InterPro" id="IPR015424">
    <property type="entry name" value="PyrdxlP-dep_Trfase"/>
</dbReference>
<keyword evidence="8" id="KW-1185">Reference proteome</keyword>
<comment type="caution">
    <text evidence="7">The sequence shown here is derived from an EMBL/GenBank/DDBJ whole genome shotgun (WGS) entry which is preliminary data.</text>
</comment>
<dbReference type="InterPro" id="IPR050477">
    <property type="entry name" value="GrpII_AminoAcid_Decarb"/>
</dbReference>
<evidence type="ECO:0000256" key="2">
    <source>
        <dbReference type="ARBA" id="ARBA00022898"/>
    </source>
</evidence>
<keyword evidence="2 5" id="KW-0663">Pyridoxal phosphate</keyword>
<evidence type="ECO:0000256" key="6">
    <source>
        <dbReference type="RuleBase" id="RU000382"/>
    </source>
</evidence>
<dbReference type="GO" id="GO:0008483">
    <property type="term" value="F:transaminase activity"/>
    <property type="evidence" value="ECO:0007669"/>
    <property type="project" value="UniProtKB-KW"/>
</dbReference>
<evidence type="ECO:0000313" key="7">
    <source>
        <dbReference type="EMBL" id="MBO2451844.1"/>
    </source>
</evidence>
<reference evidence="7" key="1">
    <citation type="submission" date="2021-03" db="EMBL/GenBank/DDBJ databases">
        <authorList>
            <person name="Kanchanasin P."/>
            <person name="Saeng-In P."/>
            <person name="Phongsopitanun W."/>
            <person name="Yuki M."/>
            <person name="Kudo T."/>
            <person name="Ohkuma M."/>
            <person name="Tanasupawat S."/>
        </authorList>
    </citation>
    <scope>NUCLEOTIDE SEQUENCE</scope>
    <source>
        <strain evidence="7">GKU 128</strain>
    </source>
</reference>
<dbReference type="PANTHER" id="PTHR42735:SF6">
    <property type="entry name" value="SPHINGOSINE-1-PHOSPHATE LYASE 1"/>
    <property type="match status" value="1"/>
</dbReference>
<evidence type="ECO:0000256" key="5">
    <source>
        <dbReference type="PIRSR" id="PIRSR602129-50"/>
    </source>
</evidence>
<dbReference type="Pfam" id="PF00282">
    <property type="entry name" value="Pyridoxal_deC"/>
    <property type="match status" value="1"/>
</dbReference>
<dbReference type="RefSeq" id="WP_208259742.1">
    <property type="nucleotide sequence ID" value="NZ_JAGEOJ010000014.1"/>
</dbReference>
<comment type="cofactor">
    <cofactor evidence="1 5 6">
        <name>pyridoxal 5'-phosphate</name>
        <dbReference type="ChEBI" id="CHEBI:597326"/>
    </cofactor>
</comment>
<dbReference type="PANTHER" id="PTHR42735">
    <property type="match status" value="1"/>
</dbReference>